<dbReference type="GeneID" id="20668952"/>
<dbReference type="InterPro" id="IPR013899">
    <property type="entry name" value="DUF1771"/>
</dbReference>
<keyword evidence="3" id="KW-1185">Reference proteome</keyword>
<dbReference type="FunCoup" id="W4K3U8">
    <property type="interactions" value="3"/>
</dbReference>
<feature type="non-terminal residue" evidence="2">
    <location>
        <position position="1"/>
    </location>
</feature>
<sequence length="161" mass="17395">QDLNQQNQQNAHYTALRARASAAGDAMARAFEQSHDAYARGDGAAAKALSNEGKERQREMERLNAEASAWIFRGARGALFLKPGEVDLHGLFVKEAIAYTDQSIQEARARGDTQLHLIVGKGLHSPHGAAKLKPAIADLMQKHDLVAALDPHNAGVLVVQL</sequence>
<dbReference type="Pfam" id="PF01713">
    <property type="entry name" value="Smr"/>
    <property type="match status" value="1"/>
</dbReference>
<dbReference type="PANTHER" id="PTHR47417">
    <property type="entry name" value="SMR DOMAIN-CONTAINING PROTEIN YPL199C"/>
    <property type="match status" value="1"/>
</dbReference>
<evidence type="ECO:0000313" key="2">
    <source>
        <dbReference type="EMBL" id="ETW80409.1"/>
    </source>
</evidence>
<feature type="non-terminal residue" evidence="2">
    <location>
        <position position="161"/>
    </location>
</feature>
<protein>
    <recommendedName>
        <fullName evidence="1">Smr domain-containing protein</fullName>
    </recommendedName>
</protein>
<name>W4K3U8_HETIT</name>
<dbReference type="AlphaFoldDB" id="W4K3U8"/>
<organism evidence="2 3">
    <name type="scientific">Heterobasidion irregulare (strain TC 32-1)</name>
    <dbReference type="NCBI Taxonomy" id="747525"/>
    <lineage>
        <taxon>Eukaryota</taxon>
        <taxon>Fungi</taxon>
        <taxon>Dikarya</taxon>
        <taxon>Basidiomycota</taxon>
        <taxon>Agaricomycotina</taxon>
        <taxon>Agaricomycetes</taxon>
        <taxon>Russulales</taxon>
        <taxon>Bondarzewiaceae</taxon>
        <taxon>Heterobasidion</taxon>
        <taxon>Heterobasidion annosum species complex</taxon>
    </lineage>
</organism>
<gene>
    <name evidence="2" type="ORF">HETIRDRAFT_242815</name>
</gene>
<dbReference type="SMART" id="SM00463">
    <property type="entry name" value="SMR"/>
    <property type="match status" value="1"/>
</dbReference>
<dbReference type="RefSeq" id="XP_009547166.1">
    <property type="nucleotide sequence ID" value="XM_009548871.1"/>
</dbReference>
<dbReference type="STRING" id="747525.W4K3U8"/>
<proteinExistence type="predicted"/>
<accession>W4K3U8</accession>
<dbReference type="InterPro" id="IPR002625">
    <property type="entry name" value="Smr_dom"/>
</dbReference>
<dbReference type="EMBL" id="KI925459">
    <property type="protein sequence ID" value="ETW80409.1"/>
    <property type="molecule type" value="Genomic_DNA"/>
</dbReference>
<evidence type="ECO:0000259" key="1">
    <source>
        <dbReference type="PROSITE" id="PS50828"/>
    </source>
</evidence>
<dbReference type="Pfam" id="PF08590">
    <property type="entry name" value="DUF1771"/>
    <property type="match status" value="1"/>
</dbReference>
<dbReference type="KEGG" id="hir:HETIRDRAFT_242815"/>
<dbReference type="Proteomes" id="UP000030671">
    <property type="component" value="Unassembled WGS sequence"/>
</dbReference>
<dbReference type="InParanoid" id="W4K3U8"/>
<dbReference type="InterPro" id="IPR036063">
    <property type="entry name" value="Smr_dom_sf"/>
</dbReference>
<dbReference type="HOGENOM" id="CLU_062475_1_1_1"/>
<dbReference type="OrthoDB" id="3231855at2759"/>
<dbReference type="InterPro" id="IPR053020">
    <property type="entry name" value="Smr_domain_protein"/>
</dbReference>
<dbReference type="PROSITE" id="PS50828">
    <property type="entry name" value="SMR"/>
    <property type="match status" value="1"/>
</dbReference>
<dbReference type="eggNOG" id="KOG2401">
    <property type="taxonomic scope" value="Eukaryota"/>
</dbReference>
<evidence type="ECO:0000313" key="3">
    <source>
        <dbReference type="Proteomes" id="UP000030671"/>
    </source>
</evidence>
<dbReference type="SUPFAM" id="SSF160443">
    <property type="entry name" value="SMR domain-like"/>
    <property type="match status" value="1"/>
</dbReference>
<feature type="domain" description="Smr" evidence="1">
    <location>
        <begin position="86"/>
        <end position="161"/>
    </location>
</feature>
<dbReference type="PANTHER" id="PTHR47417:SF1">
    <property type="entry name" value="SMR DOMAIN-CONTAINING PROTEIN YPL199C"/>
    <property type="match status" value="1"/>
</dbReference>
<dbReference type="Gene3D" id="3.30.1370.110">
    <property type="match status" value="1"/>
</dbReference>
<dbReference type="SMART" id="SM01162">
    <property type="entry name" value="DUF1771"/>
    <property type="match status" value="1"/>
</dbReference>
<reference evidence="2 3" key="1">
    <citation type="journal article" date="2012" name="New Phytol.">
        <title>Insight into trade-off between wood decay and parasitism from the genome of a fungal forest pathogen.</title>
        <authorList>
            <person name="Olson A."/>
            <person name="Aerts A."/>
            <person name="Asiegbu F."/>
            <person name="Belbahri L."/>
            <person name="Bouzid O."/>
            <person name="Broberg A."/>
            <person name="Canback B."/>
            <person name="Coutinho P.M."/>
            <person name="Cullen D."/>
            <person name="Dalman K."/>
            <person name="Deflorio G."/>
            <person name="van Diepen L.T."/>
            <person name="Dunand C."/>
            <person name="Duplessis S."/>
            <person name="Durling M."/>
            <person name="Gonthier P."/>
            <person name="Grimwood J."/>
            <person name="Fossdal C.G."/>
            <person name="Hansson D."/>
            <person name="Henrissat B."/>
            <person name="Hietala A."/>
            <person name="Himmelstrand K."/>
            <person name="Hoffmeister D."/>
            <person name="Hogberg N."/>
            <person name="James T.Y."/>
            <person name="Karlsson M."/>
            <person name="Kohler A."/>
            <person name="Kues U."/>
            <person name="Lee Y.H."/>
            <person name="Lin Y.C."/>
            <person name="Lind M."/>
            <person name="Lindquist E."/>
            <person name="Lombard V."/>
            <person name="Lucas S."/>
            <person name="Lunden K."/>
            <person name="Morin E."/>
            <person name="Murat C."/>
            <person name="Park J."/>
            <person name="Raffaello T."/>
            <person name="Rouze P."/>
            <person name="Salamov A."/>
            <person name="Schmutz J."/>
            <person name="Solheim H."/>
            <person name="Stahlberg J."/>
            <person name="Velez H."/>
            <person name="de Vries R.P."/>
            <person name="Wiebenga A."/>
            <person name="Woodward S."/>
            <person name="Yakovlev I."/>
            <person name="Garbelotto M."/>
            <person name="Martin F."/>
            <person name="Grigoriev I.V."/>
            <person name="Stenlid J."/>
        </authorList>
    </citation>
    <scope>NUCLEOTIDE SEQUENCE [LARGE SCALE GENOMIC DNA]</scope>
    <source>
        <strain evidence="2 3">TC 32-1</strain>
    </source>
</reference>